<evidence type="ECO:0000256" key="1">
    <source>
        <dbReference type="ARBA" id="ARBA00005995"/>
    </source>
</evidence>
<accession>A0A1G6MU87</accession>
<dbReference type="PANTHER" id="PTHR43563">
    <property type="entry name" value="AMINE OXIDASE"/>
    <property type="match status" value="1"/>
</dbReference>
<dbReference type="SUPFAM" id="SSF54373">
    <property type="entry name" value="FAD-linked reductases, C-terminal domain"/>
    <property type="match status" value="1"/>
</dbReference>
<reference evidence="4" key="1">
    <citation type="submission" date="2016-10" db="EMBL/GenBank/DDBJ databases">
        <authorList>
            <person name="Varghese N."/>
            <person name="Submissions S."/>
        </authorList>
    </citation>
    <scope>NUCLEOTIDE SEQUENCE [LARGE SCALE GENOMIC DNA]</scope>
    <source>
        <strain evidence="4">DSM 25811 / CCM 8410 / LMG 26954 / E90</strain>
    </source>
</reference>
<dbReference type="RefSeq" id="WP_245729119.1">
    <property type="nucleotide sequence ID" value="NZ_FMZO01000003.1"/>
</dbReference>
<protein>
    <submittedName>
        <fullName evidence="3">Monoamine oxidase</fullName>
    </submittedName>
</protein>
<evidence type="ECO:0000259" key="2">
    <source>
        <dbReference type="Pfam" id="PF01593"/>
    </source>
</evidence>
<dbReference type="AlphaFoldDB" id="A0A1G6MU87"/>
<dbReference type="InterPro" id="IPR050703">
    <property type="entry name" value="Flavin_MAO"/>
</dbReference>
<dbReference type="PANTHER" id="PTHR43563:SF14">
    <property type="entry name" value="AMINE OXIDASE"/>
    <property type="match status" value="1"/>
</dbReference>
<gene>
    <name evidence="3" type="ORF">SAMN04487894_10342</name>
</gene>
<organism evidence="3 4">
    <name type="scientific">Niabella drilacis (strain DSM 25811 / CCM 8410 / CCUG 62505 / LMG 26954 / E90)</name>
    <dbReference type="NCBI Taxonomy" id="1285928"/>
    <lineage>
        <taxon>Bacteria</taxon>
        <taxon>Pseudomonadati</taxon>
        <taxon>Bacteroidota</taxon>
        <taxon>Chitinophagia</taxon>
        <taxon>Chitinophagales</taxon>
        <taxon>Chitinophagaceae</taxon>
        <taxon>Niabella</taxon>
    </lineage>
</organism>
<comment type="similarity">
    <text evidence="1">Belongs to the flavin monoamine oxidase family.</text>
</comment>
<dbReference type="Pfam" id="PF01593">
    <property type="entry name" value="Amino_oxidase"/>
    <property type="match status" value="2"/>
</dbReference>
<evidence type="ECO:0000313" key="4">
    <source>
        <dbReference type="Proteomes" id="UP000198757"/>
    </source>
</evidence>
<dbReference type="Gene3D" id="3.50.50.60">
    <property type="entry name" value="FAD/NAD(P)-binding domain"/>
    <property type="match status" value="2"/>
</dbReference>
<dbReference type="EMBL" id="FMZO01000003">
    <property type="protein sequence ID" value="SDC59123.1"/>
    <property type="molecule type" value="Genomic_DNA"/>
</dbReference>
<dbReference type="Proteomes" id="UP000198757">
    <property type="component" value="Unassembled WGS sequence"/>
</dbReference>
<feature type="domain" description="Amine oxidase" evidence="2">
    <location>
        <begin position="20"/>
        <end position="88"/>
    </location>
</feature>
<name>A0A1G6MU87_NIADE</name>
<sequence>MWQFRKMDFKKKVLIIGGGLSGLTLAYLLQQKNRSVTLLEASARTGGRIHTVAGRLGTPMELGATWFSDAHPHLLALIGELRLQKFPQYSGGVSLFQTKSFEPPQRFWVPESEAPSYRLAGGTQALITALERQLPGEVIRLNKKVVAVAENKDGLEVTTSDGALYTADQVVSCIPPRLAGTIAFVPGIPGAVKELLPAVHTWMAGAVKVVLEYEVPFWRSKGFSGMLYSHAGILTELYDHTNFENGRFALTGFLNTGAASFSQEVREELVLEQLKGLLGNEAAHPVLYLDKVWNDELVTVGQPVIERPHQNNGHPVLDQSYLGNRFFFCGAETASAFGGYMEGAVIAARHTFRKL</sequence>
<dbReference type="STRING" id="1285928.SAMN04487894_10342"/>
<proteinExistence type="inferred from homology"/>
<feature type="domain" description="Amine oxidase" evidence="2">
    <location>
        <begin position="101"/>
        <end position="350"/>
    </location>
</feature>
<dbReference type="InterPro" id="IPR002937">
    <property type="entry name" value="Amino_oxidase"/>
</dbReference>
<evidence type="ECO:0000313" key="3">
    <source>
        <dbReference type="EMBL" id="SDC59123.1"/>
    </source>
</evidence>
<dbReference type="InterPro" id="IPR036188">
    <property type="entry name" value="FAD/NAD-bd_sf"/>
</dbReference>
<keyword evidence="4" id="KW-1185">Reference proteome</keyword>
<dbReference type="GO" id="GO:0016491">
    <property type="term" value="F:oxidoreductase activity"/>
    <property type="evidence" value="ECO:0007669"/>
    <property type="project" value="InterPro"/>
</dbReference>
<dbReference type="SUPFAM" id="SSF51905">
    <property type="entry name" value="FAD/NAD(P)-binding domain"/>
    <property type="match status" value="1"/>
</dbReference>